<reference evidence="2" key="2">
    <citation type="submission" date="2019-07" db="EMBL/GenBank/DDBJ databases">
        <authorList>
            <person name="Seetharam A."/>
            <person name="Woodhouse M."/>
            <person name="Cannon E."/>
        </authorList>
    </citation>
    <scope>NUCLEOTIDE SEQUENCE [LARGE SCALE GENOMIC DNA]</scope>
    <source>
        <strain evidence="2">cv. B73</strain>
    </source>
</reference>
<name>A0A804RL14_MAIZE</name>
<reference evidence="2" key="3">
    <citation type="submission" date="2021-05" db="UniProtKB">
        <authorList>
            <consortium name="EnsemblPlants"/>
        </authorList>
    </citation>
    <scope>IDENTIFICATION</scope>
    <source>
        <strain evidence="2">cv. B73</strain>
    </source>
</reference>
<dbReference type="Gramene" id="Zm00001eb422530_T001">
    <property type="protein sequence ID" value="Zm00001eb422530_P001"/>
    <property type="gene ID" value="Zm00001eb422530"/>
</dbReference>
<reference evidence="3" key="1">
    <citation type="journal article" date="2009" name="Science">
        <title>The B73 maize genome: complexity, diversity, and dynamics.</title>
        <authorList>
            <person name="Schnable P.S."/>
            <person name="Ware D."/>
            <person name="Fulton R.S."/>
            <person name="Stein J.C."/>
            <person name="Wei F."/>
            <person name="Pasternak S."/>
            <person name="Liang C."/>
            <person name="Zhang J."/>
            <person name="Fulton L."/>
            <person name="Graves T.A."/>
            <person name="Minx P."/>
            <person name="Reily A.D."/>
            <person name="Courtney L."/>
            <person name="Kruchowski S.S."/>
            <person name="Tomlinson C."/>
            <person name="Strong C."/>
            <person name="Delehaunty K."/>
            <person name="Fronick C."/>
            <person name="Courtney B."/>
            <person name="Rock S.M."/>
            <person name="Belter E."/>
            <person name="Du F."/>
            <person name="Kim K."/>
            <person name="Abbott R.M."/>
            <person name="Cotton M."/>
            <person name="Levy A."/>
            <person name="Marchetto P."/>
            <person name="Ochoa K."/>
            <person name="Jackson S.M."/>
            <person name="Gillam B."/>
            <person name="Chen W."/>
            <person name="Yan L."/>
            <person name="Higginbotham J."/>
            <person name="Cardenas M."/>
            <person name="Waligorski J."/>
            <person name="Applebaum E."/>
            <person name="Phelps L."/>
            <person name="Falcone J."/>
            <person name="Kanchi K."/>
            <person name="Thane T."/>
            <person name="Scimone A."/>
            <person name="Thane N."/>
            <person name="Henke J."/>
            <person name="Wang T."/>
            <person name="Ruppert J."/>
            <person name="Shah N."/>
            <person name="Rotter K."/>
            <person name="Hodges J."/>
            <person name="Ingenthron E."/>
            <person name="Cordes M."/>
            <person name="Kohlberg S."/>
            <person name="Sgro J."/>
            <person name="Delgado B."/>
            <person name="Mead K."/>
            <person name="Chinwalla A."/>
            <person name="Leonard S."/>
            <person name="Crouse K."/>
            <person name="Collura K."/>
            <person name="Kudrna D."/>
            <person name="Currie J."/>
            <person name="He R."/>
            <person name="Angelova A."/>
            <person name="Rajasekar S."/>
            <person name="Mueller T."/>
            <person name="Lomeli R."/>
            <person name="Scara G."/>
            <person name="Ko A."/>
            <person name="Delaney K."/>
            <person name="Wissotski M."/>
            <person name="Lopez G."/>
            <person name="Campos D."/>
            <person name="Braidotti M."/>
            <person name="Ashley E."/>
            <person name="Golser W."/>
            <person name="Kim H."/>
            <person name="Lee S."/>
            <person name="Lin J."/>
            <person name="Dujmic Z."/>
            <person name="Kim W."/>
            <person name="Talag J."/>
            <person name="Zuccolo A."/>
            <person name="Fan C."/>
            <person name="Sebastian A."/>
            <person name="Kramer M."/>
            <person name="Spiegel L."/>
            <person name="Nascimento L."/>
            <person name="Zutavern T."/>
            <person name="Miller B."/>
            <person name="Ambroise C."/>
            <person name="Muller S."/>
            <person name="Spooner W."/>
            <person name="Narechania A."/>
            <person name="Ren L."/>
            <person name="Wei S."/>
            <person name="Kumari S."/>
            <person name="Faga B."/>
            <person name="Levy M.J."/>
            <person name="McMahan L."/>
            <person name="Van Buren P."/>
            <person name="Vaughn M.W."/>
            <person name="Ying K."/>
            <person name="Yeh C.-T."/>
            <person name="Emrich S.J."/>
            <person name="Jia Y."/>
            <person name="Kalyanaraman A."/>
            <person name="Hsia A.-P."/>
            <person name="Barbazuk W.B."/>
            <person name="Baucom R.S."/>
            <person name="Brutnell T.P."/>
            <person name="Carpita N.C."/>
            <person name="Chaparro C."/>
            <person name="Chia J.-M."/>
            <person name="Deragon J.-M."/>
            <person name="Estill J.C."/>
            <person name="Fu Y."/>
            <person name="Jeddeloh J.A."/>
            <person name="Han Y."/>
            <person name="Lee H."/>
            <person name="Li P."/>
            <person name="Lisch D.R."/>
            <person name="Liu S."/>
            <person name="Liu Z."/>
            <person name="Nagel D.H."/>
            <person name="McCann M.C."/>
            <person name="SanMiguel P."/>
            <person name="Myers A.M."/>
            <person name="Nettleton D."/>
            <person name="Nguyen J."/>
            <person name="Penning B.W."/>
            <person name="Ponnala L."/>
            <person name="Schneider K.L."/>
            <person name="Schwartz D.C."/>
            <person name="Sharma A."/>
            <person name="Soderlund C."/>
            <person name="Springer N.M."/>
            <person name="Sun Q."/>
            <person name="Wang H."/>
            <person name="Waterman M."/>
            <person name="Westerman R."/>
            <person name="Wolfgruber T.K."/>
            <person name="Yang L."/>
            <person name="Yu Y."/>
            <person name="Zhang L."/>
            <person name="Zhou S."/>
            <person name="Zhu Q."/>
            <person name="Bennetzen J.L."/>
            <person name="Dawe R.K."/>
            <person name="Jiang J."/>
            <person name="Jiang N."/>
            <person name="Presting G.G."/>
            <person name="Wessler S.R."/>
            <person name="Aluru S."/>
            <person name="Martienssen R.A."/>
            <person name="Clifton S.W."/>
            <person name="McCombie W.R."/>
            <person name="Wing R.A."/>
            <person name="Wilson R.K."/>
        </authorList>
    </citation>
    <scope>NUCLEOTIDE SEQUENCE [LARGE SCALE GENOMIC DNA]</scope>
    <source>
        <strain evidence="3">cv. B73</strain>
    </source>
</reference>
<proteinExistence type="predicted"/>
<evidence type="ECO:0000256" key="1">
    <source>
        <dbReference type="SAM" id="MobiDB-lite"/>
    </source>
</evidence>
<protein>
    <submittedName>
        <fullName evidence="2">Uncharacterized protein</fullName>
    </submittedName>
</protein>
<evidence type="ECO:0000313" key="2">
    <source>
        <dbReference type="EnsemblPlants" id="Zm00001eb422530_P001"/>
    </source>
</evidence>
<dbReference type="InParanoid" id="A0A804RL14"/>
<feature type="compositionally biased region" description="Basic residues" evidence="1">
    <location>
        <begin position="1"/>
        <end position="25"/>
    </location>
</feature>
<accession>A0A804RL14</accession>
<sequence length="181" mass="21681">MQHQQRTKRIRRREGPRSRSRRRELRGRQWQRDWDLRRLHAQNRRAGEPSGSLLRAGRRHPEQALHSARVRGRHGGLHQRHAGRQAEPAAAGGDLAVDGHAGDERRHRDHGRLRHEHHDPALQCSYRSLLAGHRRPRRCHRRRLRRRADLLQEERYTAVTCDYARNRPYLFFSFLFFDVYI</sequence>
<evidence type="ECO:0000313" key="3">
    <source>
        <dbReference type="Proteomes" id="UP000007305"/>
    </source>
</evidence>
<organism evidence="2 3">
    <name type="scientific">Zea mays</name>
    <name type="common">Maize</name>
    <dbReference type="NCBI Taxonomy" id="4577"/>
    <lineage>
        <taxon>Eukaryota</taxon>
        <taxon>Viridiplantae</taxon>
        <taxon>Streptophyta</taxon>
        <taxon>Embryophyta</taxon>
        <taxon>Tracheophyta</taxon>
        <taxon>Spermatophyta</taxon>
        <taxon>Magnoliopsida</taxon>
        <taxon>Liliopsida</taxon>
        <taxon>Poales</taxon>
        <taxon>Poaceae</taxon>
        <taxon>PACMAD clade</taxon>
        <taxon>Panicoideae</taxon>
        <taxon>Andropogonodae</taxon>
        <taxon>Andropogoneae</taxon>
        <taxon>Tripsacinae</taxon>
        <taxon>Zea</taxon>
    </lineage>
</organism>
<feature type="compositionally biased region" description="Basic residues" evidence="1">
    <location>
        <begin position="68"/>
        <end position="83"/>
    </location>
</feature>
<dbReference type="Proteomes" id="UP000007305">
    <property type="component" value="Chromosome 10"/>
</dbReference>
<dbReference type="AlphaFoldDB" id="A0A804RL14"/>
<feature type="region of interest" description="Disordered" evidence="1">
    <location>
        <begin position="41"/>
        <end position="95"/>
    </location>
</feature>
<feature type="region of interest" description="Disordered" evidence="1">
    <location>
        <begin position="1"/>
        <end position="27"/>
    </location>
</feature>
<dbReference type="EnsemblPlants" id="Zm00001eb422530_T001">
    <property type="protein sequence ID" value="Zm00001eb422530_P001"/>
    <property type="gene ID" value="Zm00001eb422530"/>
</dbReference>
<keyword evidence="3" id="KW-1185">Reference proteome</keyword>